<sequence>MGECTSCHRKNLPSEAFVYENKTYKTCTICKAARAGKASTRKNASADNVNSEETPVETIFIEEISNHIADLISGLEHDEMLSSTFHVKLDEATLCAVGTNVGVMAKLIVDEIEEGDDFKWIATTAPNLSTRYQGIGNAYFACSQSDELKREYKESNRIRIDRFNCGGKLNINIDIPAKEAKVVLKHKLIHNAPVDVTTPPEIKQEIMDNLNMDPVLNEFSFVDPSFKPDLQREDKEYYVVLKESESQNIRLIFSNFKRRTDYPFLIWDGSEAQDIPMILTLPNLMSHQTDTENNVVEEIEDKNRRQEVETKIAALNRLVEHLNIELAANNLRHVESV</sequence>
<protein>
    <submittedName>
        <fullName evidence="1">4702_t:CDS:1</fullName>
    </submittedName>
</protein>
<comment type="caution">
    <text evidence="1">The sequence shown here is derived from an EMBL/GenBank/DDBJ whole genome shotgun (WGS) entry which is preliminary data.</text>
</comment>
<dbReference type="EMBL" id="CAJVPW010021889">
    <property type="protein sequence ID" value="CAG8695212.1"/>
    <property type="molecule type" value="Genomic_DNA"/>
</dbReference>
<keyword evidence="2" id="KW-1185">Reference proteome</keyword>
<feature type="non-terminal residue" evidence="1">
    <location>
        <position position="337"/>
    </location>
</feature>
<proteinExistence type="predicted"/>
<accession>A0ACA9PAC7</accession>
<name>A0ACA9PAC7_9GLOM</name>
<organism evidence="1 2">
    <name type="scientific">Cetraspora pellucida</name>
    <dbReference type="NCBI Taxonomy" id="1433469"/>
    <lineage>
        <taxon>Eukaryota</taxon>
        <taxon>Fungi</taxon>
        <taxon>Fungi incertae sedis</taxon>
        <taxon>Mucoromycota</taxon>
        <taxon>Glomeromycotina</taxon>
        <taxon>Glomeromycetes</taxon>
        <taxon>Diversisporales</taxon>
        <taxon>Gigasporaceae</taxon>
        <taxon>Cetraspora</taxon>
    </lineage>
</organism>
<evidence type="ECO:0000313" key="2">
    <source>
        <dbReference type="Proteomes" id="UP000789366"/>
    </source>
</evidence>
<evidence type="ECO:0000313" key="1">
    <source>
        <dbReference type="EMBL" id="CAG8695212.1"/>
    </source>
</evidence>
<reference evidence="1" key="1">
    <citation type="submission" date="2021-06" db="EMBL/GenBank/DDBJ databases">
        <authorList>
            <person name="Kallberg Y."/>
            <person name="Tangrot J."/>
            <person name="Rosling A."/>
        </authorList>
    </citation>
    <scope>NUCLEOTIDE SEQUENCE</scope>
    <source>
        <strain evidence="1">28 12/20/2015</strain>
    </source>
</reference>
<gene>
    <name evidence="1" type="ORF">SPELUC_LOCUS10973</name>
</gene>
<dbReference type="Proteomes" id="UP000789366">
    <property type="component" value="Unassembled WGS sequence"/>
</dbReference>